<evidence type="ECO:0000313" key="1">
    <source>
        <dbReference type="EMBL" id="SMB87041.1"/>
    </source>
</evidence>
<protein>
    <submittedName>
        <fullName evidence="1">Uncharacterized protein</fullName>
    </submittedName>
</protein>
<dbReference type="AlphaFoldDB" id="A0A1W1V1Z6"/>
<organism evidence="1 2">
    <name type="scientific">Peptoniphilus asaccharolyticus DSM 20463</name>
    <dbReference type="NCBI Taxonomy" id="573058"/>
    <lineage>
        <taxon>Bacteria</taxon>
        <taxon>Bacillati</taxon>
        <taxon>Bacillota</taxon>
        <taxon>Tissierellia</taxon>
        <taxon>Tissierellales</taxon>
        <taxon>Peptoniphilaceae</taxon>
        <taxon>Peptoniphilus</taxon>
    </lineage>
</organism>
<dbReference type="EMBL" id="FWWR01000009">
    <property type="protein sequence ID" value="SMB87041.1"/>
    <property type="molecule type" value="Genomic_DNA"/>
</dbReference>
<accession>A0A1W1V1Z6</accession>
<evidence type="ECO:0000313" key="2">
    <source>
        <dbReference type="Proteomes" id="UP000192368"/>
    </source>
</evidence>
<proteinExistence type="predicted"/>
<sequence length="44" mass="5166">MKFTKDSMVVKCWVMLIQNKTKSLKDVPDLWNLREVVTNVIEGK</sequence>
<dbReference type="STRING" id="573058.SAMN00017477_1007"/>
<dbReference type="RefSeq" id="WP_268802058.1">
    <property type="nucleotide sequence ID" value="NZ_FWWR01000009.1"/>
</dbReference>
<name>A0A1W1V1Z6_PEPAS</name>
<gene>
    <name evidence="1" type="ORF">SAMN00017477_1007</name>
</gene>
<keyword evidence="2" id="KW-1185">Reference proteome</keyword>
<dbReference type="Proteomes" id="UP000192368">
    <property type="component" value="Unassembled WGS sequence"/>
</dbReference>
<reference evidence="2" key="1">
    <citation type="submission" date="2017-04" db="EMBL/GenBank/DDBJ databases">
        <authorList>
            <person name="Varghese N."/>
            <person name="Submissions S."/>
        </authorList>
    </citation>
    <scope>NUCLEOTIDE SEQUENCE [LARGE SCALE GENOMIC DNA]</scope>
    <source>
        <strain evidence="2">DSM 20463</strain>
    </source>
</reference>